<feature type="transmembrane region" description="Helical" evidence="6">
    <location>
        <begin position="220"/>
        <end position="242"/>
    </location>
</feature>
<evidence type="ECO:0000313" key="8">
    <source>
        <dbReference type="EMBL" id="OLY85542.1"/>
    </source>
</evidence>
<dbReference type="PROSITE" id="PS00217">
    <property type="entry name" value="SUGAR_TRANSPORT_2"/>
    <property type="match status" value="1"/>
</dbReference>
<keyword evidence="3 6" id="KW-0812">Transmembrane</keyword>
<evidence type="ECO:0000259" key="7">
    <source>
        <dbReference type="PROSITE" id="PS50850"/>
    </source>
</evidence>
<dbReference type="PROSITE" id="PS50850">
    <property type="entry name" value="MFS"/>
    <property type="match status" value="1"/>
</dbReference>
<dbReference type="InterPro" id="IPR005828">
    <property type="entry name" value="MFS_sugar_transport-like"/>
</dbReference>
<dbReference type="PROSITE" id="PS00216">
    <property type="entry name" value="SUGAR_TRANSPORT_1"/>
    <property type="match status" value="1"/>
</dbReference>
<dbReference type="Gene3D" id="1.20.1250.20">
    <property type="entry name" value="MFS general substrate transporter like domains"/>
    <property type="match status" value="1"/>
</dbReference>
<evidence type="ECO:0000256" key="1">
    <source>
        <dbReference type="ARBA" id="ARBA00004141"/>
    </source>
</evidence>
<dbReference type="InterPro" id="IPR036259">
    <property type="entry name" value="MFS_trans_sf"/>
</dbReference>
<evidence type="ECO:0000256" key="6">
    <source>
        <dbReference type="SAM" id="Phobius"/>
    </source>
</evidence>
<dbReference type="Proteomes" id="UP000187455">
    <property type="component" value="Unassembled WGS sequence"/>
</dbReference>
<evidence type="ECO:0000256" key="2">
    <source>
        <dbReference type="ARBA" id="ARBA00022448"/>
    </source>
</evidence>
<dbReference type="PANTHER" id="PTHR23503:SF8">
    <property type="entry name" value="FACILITATED GLUCOSE TRANSPORTER PROTEIN 1"/>
    <property type="match status" value="1"/>
</dbReference>
<organism evidence="8 9">
    <name type="scientific">Smittium mucronatum</name>
    <dbReference type="NCBI Taxonomy" id="133383"/>
    <lineage>
        <taxon>Eukaryota</taxon>
        <taxon>Fungi</taxon>
        <taxon>Fungi incertae sedis</taxon>
        <taxon>Zoopagomycota</taxon>
        <taxon>Kickxellomycotina</taxon>
        <taxon>Harpellomycetes</taxon>
        <taxon>Harpellales</taxon>
        <taxon>Legeriomycetaceae</taxon>
        <taxon>Smittium</taxon>
    </lineage>
</organism>
<keyword evidence="5 6" id="KW-0472">Membrane</keyword>
<proteinExistence type="predicted"/>
<keyword evidence="2" id="KW-0813">Transport</keyword>
<feature type="transmembrane region" description="Helical" evidence="6">
    <location>
        <begin position="192"/>
        <end position="214"/>
    </location>
</feature>
<reference evidence="8 9" key="1">
    <citation type="journal article" date="2016" name="Mol. Biol. Evol.">
        <title>Genome-Wide Survey of Gut Fungi (Harpellales) Reveals the First Horizontally Transferred Ubiquitin Gene from a Mosquito Host.</title>
        <authorList>
            <person name="Wang Y."/>
            <person name="White M.M."/>
            <person name="Kvist S."/>
            <person name="Moncalvo J.M."/>
        </authorList>
    </citation>
    <scope>NUCLEOTIDE SEQUENCE [LARGE SCALE GENOMIC DNA]</scope>
    <source>
        <strain evidence="8 9">ALG-7-W6</strain>
    </source>
</reference>
<dbReference type="InterPro" id="IPR045263">
    <property type="entry name" value="GLUT"/>
</dbReference>
<dbReference type="GO" id="GO:0016020">
    <property type="term" value="C:membrane"/>
    <property type="evidence" value="ECO:0007669"/>
    <property type="project" value="UniProtKB-SubCell"/>
</dbReference>
<feature type="transmembrane region" description="Helical" evidence="6">
    <location>
        <begin position="135"/>
        <end position="153"/>
    </location>
</feature>
<dbReference type="InterPro" id="IPR005829">
    <property type="entry name" value="Sugar_transporter_CS"/>
</dbReference>
<gene>
    <name evidence="8" type="ORF">AYI68_g261</name>
</gene>
<sequence length="323" mass="36079">MAAESFRELQHPPIPSDDEVPKMLISSKDKIYNSSANYNFQNEFKLTRFCMLCGLITSLTSFIAGYKLAELNNPKKSIMSCNKSGENEEMFRLPLCLPMSEVYFGFVTSVLALGGLIGSILSGKLADSLGRKKSLILNSSILFVGSILETFAYSPFMLVLGRFLSGIGAGIGFVIVPMYLTEIAPIKSRGFLNMFNTVGAALGTFVSQVLGHFLNTDHGWRVVLGSGIFMSVFSGITLLYIVESPRYLYINNHKNESKFSLKKLRGMDNVEFEFNTWGHSIEKTNEEINGNDLHNLNSSIEQRSIGKQSFWCFFCECVNKYLE</sequence>
<dbReference type="SUPFAM" id="SSF103473">
    <property type="entry name" value="MFS general substrate transporter"/>
    <property type="match status" value="1"/>
</dbReference>
<keyword evidence="4 6" id="KW-1133">Transmembrane helix</keyword>
<dbReference type="STRING" id="133383.A0A1R0H8M2"/>
<dbReference type="EMBL" id="LSSL01000077">
    <property type="protein sequence ID" value="OLY85542.1"/>
    <property type="molecule type" value="Genomic_DNA"/>
</dbReference>
<dbReference type="OrthoDB" id="4540492at2759"/>
<evidence type="ECO:0000256" key="5">
    <source>
        <dbReference type="ARBA" id="ARBA00023136"/>
    </source>
</evidence>
<dbReference type="GO" id="GO:0015149">
    <property type="term" value="F:hexose transmembrane transporter activity"/>
    <property type="evidence" value="ECO:0007669"/>
    <property type="project" value="TreeGrafter"/>
</dbReference>
<keyword evidence="9" id="KW-1185">Reference proteome</keyword>
<dbReference type="InterPro" id="IPR020846">
    <property type="entry name" value="MFS_dom"/>
</dbReference>
<dbReference type="PANTHER" id="PTHR23503">
    <property type="entry name" value="SOLUTE CARRIER FAMILY 2"/>
    <property type="match status" value="1"/>
</dbReference>
<feature type="transmembrane region" description="Helical" evidence="6">
    <location>
        <begin position="102"/>
        <end position="123"/>
    </location>
</feature>
<feature type="transmembrane region" description="Helical" evidence="6">
    <location>
        <begin position="159"/>
        <end position="180"/>
    </location>
</feature>
<feature type="domain" description="Major facilitator superfamily (MFS) profile" evidence="7">
    <location>
        <begin position="53"/>
        <end position="323"/>
    </location>
</feature>
<comment type="subcellular location">
    <subcellularLocation>
        <location evidence="1">Membrane</location>
        <topology evidence="1">Multi-pass membrane protein</topology>
    </subcellularLocation>
</comment>
<comment type="caution">
    <text evidence="8">The sequence shown here is derived from an EMBL/GenBank/DDBJ whole genome shotgun (WGS) entry which is preliminary data.</text>
</comment>
<feature type="transmembrane region" description="Helical" evidence="6">
    <location>
        <begin position="49"/>
        <end position="69"/>
    </location>
</feature>
<evidence type="ECO:0000256" key="3">
    <source>
        <dbReference type="ARBA" id="ARBA00022692"/>
    </source>
</evidence>
<evidence type="ECO:0000256" key="4">
    <source>
        <dbReference type="ARBA" id="ARBA00022989"/>
    </source>
</evidence>
<dbReference type="AlphaFoldDB" id="A0A1R0H8M2"/>
<evidence type="ECO:0000313" key="9">
    <source>
        <dbReference type="Proteomes" id="UP000187455"/>
    </source>
</evidence>
<name>A0A1R0H8M2_9FUNG</name>
<protein>
    <submittedName>
        <fullName evidence="8">Vacuolar protein sorting-associated protein 73</fullName>
    </submittedName>
</protein>
<dbReference type="Pfam" id="PF00083">
    <property type="entry name" value="Sugar_tr"/>
    <property type="match status" value="1"/>
</dbReference>
<accession>A0A1R0H8M2</accession>